<comment type="function">
    <text evidence="12">GDP-Man:Man(3)GlcNAc(2)-PP-Dol alpha-1,2-mannosyltransferase that operates in the biosynthetic pathway of dolichol-linked oligosaccharides, the glycan precursors employed in protein asparagine (N)-glycosylation. The assembly of dolichol-linked oligosaccharides begins on the cytosolic side of the endoplasmic reticulum membrane and finishes in its lumen. The sequential addition of sugars to dolichol pyrophosphate produces dolichol-linked oligosaccharides containing fourteen sugars, including two GlcNAcs, nine mannoses and three glucoses. Once assembled, the oligosaccharide is transferred from the lipid to nascent proteins by oligosaccharyltransferases. Catalyzes, on the cytoplasmic face of the endoplasmic reticulum, the addition of the fourth and fifth mannose residues to the dolichol-linked oligosaccharide chain, to produce Man(5)GlcNAc(2)-PP-dolichol core oligosaccharide.</text>
</comment>
<keyword evidence="6 12" id="KW-0808">Transferase</keyword>
<dbReference type="Pfam" id="PF00534">
    <property type="entry name" value="Glycos_transf_1"/>
    <property type="match status" value="1"/>
</dbReference>
<evidence type="ECO:0000256" key="5">
    <source>
        <dbReference type="ARBA" id="ARBA00022676"/>
    </source>
</evidence>
<dbReference type="EMBL" id="KQ086105">
    <property type="protein sequence ID" value="KLO08124.1"/>
    <property type="molecule type" value="Genomic_DNA"/>
</dbReference>
<comment type="subcellular location">
    <subcellularLocation>
        <location evidence="1">Endoplasmic reticulum membrane</location>
        <topology evidence="1">Single-pass membrane protein</topology>
    </subcellularLocation>
</comment>
<comment type="catalytic activity">
    <reaction evidence="11 12">
        <text>an alpha-D-Man-(1-&gt;3)-[alpha-D-Man-(1-&gt;6)]-beta-D-Man-(1-&gt;4)-beta-D-GlcNAc-(1-&gt;4)-alpha-D-GlcNAc-diphospho-di-trans,poly-cis-dolichol + 2 GDP-alpha-D-mannose = an alpha-D-Man-(1-&gt;2)-alpha-D-Man-(1-&gt;2)-alpha-D-Man-(1-&gt;3)-[alpha-D-Man-(1-&gt;6)]-beta-D-Man-(1-&gt;4)-beta-D-GlcNAc-(1-&gt;4)-alpha-D-GlcNAc-diphospho-di-trans,poly-cis-dolichol + 2 GDP + 2 H(+)</text>
        <dbReference type="Rhea" id="RHEA:29523"/>
        <dbReference type="Rhea" id="RHEA-COMP:19515"/>
        <dbReference type="Rhea" id="RHEA-COMP:19516"/>
        <dbReference type="ChEBI" id="CHEBI:15378"/>
        <dbReference type="ChEBI" id="CHEBI:57527"/>
        <dbReference type="ChEBI" id="CHEBI:58189"/>
        <dbReference type="ChEBI" id="CHEBI:132511"/>
        <dbReference type="ChEBI" id="CHEBI:132515"/>
        <dbReference type="EC" id="2.4.1.131"/>
    </reaction>
    <physiologicalReaction direction="left-to-right" evidence="11 12">
        <dbReference type="Rhea" id="RHEA:29524"/>
    </physiologicalReaction>
</comment>
<dbReference type="FunCoup" id="A0A0H2R8J0">
    <property type="interactions" value="295"/>
</dbReference>
<keyword evidence="16" id="KW-1185">Reference proteome</keyword>
<evidence type="ECO:0000256" key="1">
    <source>
        <dbReference type="ARBA" id="ARBA00004389"/>
    </source>
</evidence>
<evidence type="ECO:0000256" key="7">
    <source>
        <dbReference type="ARBA" id="ARBA00022692"/>
    </source>
</evidence>
<evidence type="ECO:0000259" key="13">
    <source>
        <dbReference type="Pfam" id="PF00534"/>
    </source>
</evidence>
<evidence type="ECO:0000313" key="15">
    <source>
        <dbReference type="EMBL" id="KLO08124.1"/>
    </source>
</evidence>
<evidence type="ECO:0000256" key="4">
    <source>
        <dbReference type="ARBA" id="ARBA00022018"/>
    </source>
</evidence>
<dbReference type="STRING" id="27342.A0A0H2R8J0"/>
<dbReference type="InterPro" id="IPR038013">
    <property type="entry name" value="ALG11"/>
</dbReference>
<dbReference type="InterPro" id="IPR001296">
    <property type="entry name" value="Glyco_trans_1"/>
</dbReference>
<feature type="domain" description="ALG11 mannosyltransferase N-terminal" evidence="14">
    <location>
        <begin position="49"/>
        <end position="257"/>
    </location>
</feature>
<reference evidence="15 16" key="1">
    <citation type="submission" date="2015-04" db="EMBL/GenBank/DDBJ databases">
        <title>Complete genome sequence of Schizopora paradoxa KUC8140, a cosmopolitan wood degrader in East Asia.</title>
        <authorList>
            <consortium name="DOE Joint Genome Institute"/>
            <person name="Min B."/>
            <person name="Park H."/>
            <person name="Jang Y."/>
            <person name="Kim J.-J."/>
            <person name="Kim K.H."/>
            <person name="Pangilinan J."/>
            <person name="Lipzen A."/>
            <person name="Riley R."/>
            <person name="Grigoriev I.V."/>
            <person name="Spatafora J.W."/>
            <person name="Choi I.-G."/>
        </authorList>
    </citation>
    <scope>NUCLEOTIDE SEQUENCE [LARGE SCALE GENOMIC DNA]</scope>
    <source>
        <strain evidence="15 16">KUC8140</strain>
    </source>
</reference>
<evidence type="ECO:0000256" key="9">
    <source>
        <dbReference type="ARBA" id="ARBA00022989"/>
    </source>
</evidence>
<dbReference type="CDD" id="cd03806">
    <property type="entry name" value="GT4_ALG11-like"/>
    <property type="match status" value="1"/>
</dbReference>
<evidence type="ECO:0000256" key="6">
    <source>
        <dbReference type="ARBA" id="ARBA00022679"/>
    </source>
</evidence>
<dbReference type="Pfam" id="PF15924">
    <property type="entry name" value="ALG11_N"/>
    <property type="match status" value="1"/>
</dbReference>
<dbReference type="InterPro" id="IPR031814">
    <property type="entry name" value="ALG11_N"/>
</dbReference>
<dbReference type="PANTHER" id="PTHR45919">
    <property type="entry name" value="GDP-MAN:MAN(3)GLCNAC(2)-PP-DOL ALPHA-1,2-MANNOSYLTRANSFERASE"/>
    <property type="match status" value="1"/>
</dbReference>
<keyword evidence="5 12" id="KW-0328">Glycosyltransferase</keyword>
<dbReference type="Gene3D" id="3.40.50.2000">
    <property type="entry name" value="Glycogen Phosphorylase B"/>
    <property type="match status" value="1"/>
</dbReference>
<keyword evidence="7" id="KW-0812">Transmembrane</keyword>
<dbReference type="InParanoid" id="A0A0H2R8J0"/>
<accession>A0A0H2R8J0</accession>
<dbReference type="AlphaFoldDB" id="A0A0H2R8J0"/>
<evidence type="ECO:0000256" key="12">
    <source>
        <dbReference type="RuleBase" id="RU367051"/>
    </source>
</evidence>
<sequence>MLFLISLFFPLTITYVLLWVYARRVWEVNGAKRRSVLEKLGVSSAEKKTIVGFFHPYCNAGGGGERVLWTVVALVQRTSPDVVSVVYSGDGDAGKDEIISKVKSRFNITLRPELLHFVFLQSRNLVEDSTWPRFTILGQSIGSMLLAWEGMSKLIPDIYIDTMGYAFTFHVVRWLSLGQVPIGAYVHYPTISTDMLARVKSRKQWHTNTNAIRSSATLSQAKLLYYRIFMYLYSGSLQRARFLMANSSWTKNHVDSVLNHRDGILDLFNVVCTIAMPISFLNLFGPRTSPPKSAKIVYPPCETHELVNFDLKGRENVILSVAQFRPEKDHAAQLRALHALFSQHPEHRSRPVKLVLIGGARNDEDAARVESLRSLAGELEISENVEFIVNASHEEVLSYLARASIGLSTMVDEHFGINVVEFMAAGVIPVTHASGGPLNDIVVPFNGGTTGYHATSSETFANALNEVLSMAPDPLLAMRERARAWAVHQFSREGFERDWEASGWRNFIR</sequence>
<keyword evidence="10" id="KW-0472">Membrane</keyword>
<feature type="domain" description="Glycosyl transferase family 1" evidence="13">
    <location>
        <begin position="311"/>
        <end position="484"/>
    </location>
</feature>
<proteinExistence type="inferred from homology"/>
<dbReference type="GO" id="GO:0006487">
    <property type="term" value="P:protein N-linked glycosylation"/>
    <property type="evidence" value="ECO:0007669"/>
    <property type="project" value="TreeGrafter"/>
</dbReference>
<dbReference type="Proteomes" id="UP000053477">
    <property type="component" value="Unassembled WGS sequence"/>
</dbReference>
<evidence type="ECO:0000256" key="2">
    <source>
        <dbReference type="ARBA" id="ARBA00004922"/>
    </source>
</evidence>
<dbReference type="SUPFAM" id="SSF53756">
    <property type="entry name" value="UDP-Glycosyltransferase/glycogen phosphorylase"/>
    <property type="match status" value="1"/>
</dbReference>
<evidence type="ECO:0000259" key="14">
    <source>
        <dbReference type="Pfam" id="PF15924"/>
    </source>
</evidence>
<dbReference type="EC" id="2.4.1.131" evidence="3 12"/>
<keyword evidence="9" id="KW-1133">Transmembrane helix</keyword>
<evidence type="ECO:0000313" key="16">
    <source>
        <dbReference type="Proteomes" id="UP000053477"/>
    </source>
</evidence>
<evidence type="ECO:0000256" key="10">
    <source>
        <dbReference type="ARBA" id="ARBA00023136"/>
    </source>
</evidence>
<keyword evidence="8 12" id="KW-0256">Endoplasmic reticulum</keyword>
<dbReference type="PANTHER" id="PTHR45919:SF1">
    <property type="entry name" value="GDP-MAN:MAN(3)GLCNAC(2)-PP-DOL ALPHA-1,2-MANNOSYLTRANSFERASE"/>
    <property type="match status" value="1"/>
</dbReference>
<protein>
    <recommendedName>
        <fullName evidence="4 12">GDP-Man:Man(3)GlcNAc(2)-PP-Dol alpha-1,2-mannosyltransferase</fullName>
        <ecNumber evidence="3 12">2.4.1.131</ecNumber>
    </recommendedName>
</protein>
<name>A0A0H2R8J0_9AGAM</name>
<organism evidence="15 16">
    <name type="scientific">Schizopora paradoxa</name>
    <dbReference type="NCBI Taxonomy" id="27342"/>
    <lineage>
        <taxon>Eukaryota</taxon>
        <taxon>Fungi</taxon>
        <taxon>Dikarya</taxon>
        <taxon>Basidiomycota</taxon>
        <taxon>Agaricomycotina</taxon>
        <taxon>Agaricomycetes</taxon>
        <taxon>Hymenochaetales</taxon>
        <taxon>Schizoporaceae</taxon>
        <taxon>Schizopora</taxon>
    </lineage>
</organism>
<gene>
    <name evidence="15" type="ORF">SCHPADRAFT_835756</name>
</gene>
<evidence type="ECO:0000256" key="8">
    <source>
        <dbReference type="ARBA" id="ARBA00022824"/>
    </source>
</evidence>
<evidence type="ECO:0000256" key="3">
    <source>
        <dbReference type="ARBA" id="ARBA00012645"/>
    </source>
</evidence>
<dbReference type="OrthoDB" id="2276068at2759"/>
<dbReference type="UniPathway" id="UPA00378"/>
<evidence type="ECO:0000256" key="11">
    <source>
        <dbReference type="ARBA" id="ARBA00045065"/>
    </source>
</evidence>
<comment type="pathway">
    <text evidence="2 12">Protein modification; protein glycosylation.</text>
</comment>
<comment type="similarity">
    <text evidence="12">Belongs to the glycosyltransferase group 1 family. Glycosyltransferase 4 subfamily.</text>
</comment>
<dbReference type="GO" id="GO:0004377">
    <property type="term" value="F:GDP-Man:Man(3)GlcNAc(2)-PP-Dol alpha-1,2-mannosyltransferase activity"/>
    <property type="evidence" value="ECO:0007669"/>
    <property type="project" value="UniProtKB-UniRule"/>
</dbReference>
<dbReference type="GO" id="GO:0005789">
    <property type="term" value="C:endoplasmic reticulum membrane"/>
    <property type="evidence" value="ECO:0007669"/>
    <property type="project" value="UniProtKB-SubCell"/>
</dbReference>